<organism evidence="20 21">
    <name type="scientific">Oedothorax gibbosus</name>
    <dbReference type="NCBI Taxonomy" id="931172"/>
    <lineage>
        <taxon>Eukaryota</taxon>
        <taxon>Metazoa</taxon>
        <taxon>Ecdysozoa</taxon>
        <taxon>Arthropoda</taxon>
        <taxon>Chelicerata</taxon>
        <taxon>Arachnida</taxon>
        <taxon>Araneae</taxon>
        <taxon>Araneomorphae</taxon>
        <taxon>Entelegynae</taxon>
        <taxon>Araneoidea</taxon>
        <taxon>Linyphiidae</taxon>
        <taxon>Erigoninae</taxon>
        <taxon>Oedothorax</taxon>
    </lineage>
</organism>
<dbReference type="Gene3D" id="1.20.1420.30">
    <property type="entry name" value="NCX, central ion-binding region"/>
    <property type="match status" value="2"/>
</dbReference>
<feature type="transmembrane region" description="Helical" evidence="18">
    <location>
        <begin position="495"/>
        <end position="517"/>
    </location>
</feature>
<dbReference type="Pfam" id="PF01699">
    <property type="entry name" value="Na_Ca_ex"/>
    <property type="match status" value="2"/>
</dbReference>
<keyword evidence="15 18" id="KW-0472">Membrane</keyword>
<feature type="domain" description="Sodium/calcium exchanger membrane region" evidence="19">
    <location>
        <begin position="109"/>
        <end position="251"/>
    </location>
</feature>
<dbReference type="AlphaFoldDB" id="A0AAV6VW74"/>
<feature type="transmembrane region" description="Helical" evidence="18">
    <location>
        <begin position="397"/>
        <end position="419"/>
    </location>
</feature>
<feature type="region of interest" description="Disordered" evidence="17">
    <location>
        <begin position="305"/>
        <end position="324"/>
    </location>
</feature>
<evidence type="ECO:0000256" key="18">
    <source>
        <dbReference type="SAM" id="Phobius"/>
    </source>
</evidence>
<evidence type="ECO:0000256" key="13">
    <source>
        <dbReference type="ARBA" id="ARBA00023053"/>
    </source>
</evidence>
<feature type="transmembrane region" description="Helical" evidence="18">
    <location>
        <begin position="147"/>
        <end position="169"/>
    </location>
</feature>
<keyword evidence="13" id="KW-0915">Sodium</keyword>
<comment type="caution">
    <text evidence="20">The sequence shown here is derived from an EMBL/GenBank/DDBJ whole genome shotgun (WGS) entry which is preliminary data.</text>
</comment>
<gene>
    <name evidence="20" type="ORF">JTE90_001900</name>
</gene>
<evidence type="ECO:0000256" key="2">
    <source>
        <dbReference type="ARBA" id="ARBA00005364"/>
    </source>
</evidence>
<dbReference type="FunFam" id="1.20.1420.30:FF:000009">
    <property type="entry name" value="sodium/potassium/calcium exchanger 5 isoform X2"/>
    <property type="match status" value="1"/>
</dbReference>
<evidence type="ECO:0000256" key="1">
    <source>
        <dbReference type="ARBA" id="ARBA00004141"/>
    </source>
</evidence>
<reference evidence="20 21" key="1">
    <citation type="journal article" date="2022" name="Nat. Ecol. Evol.">
        <title>A masculinizing supergene underlies an exaggerated male reproductive morph in a spider.</title>
        <authorList>
            <person name="Hendrickx F."/>
            <person name="De Corte Z."/>
            <person name="Sonet G."/>
            <person name="Van Belleghem S.M."/>
            <person name="Kostlbacher S."/>
            <person name="Vangestel C."/>
        </authorList>
    </citation>
    <scope>NUCLEOTIDE SEQUENCE [LARGE SCALE GENOMIC DNA]</scope>
    <source>
        <strain evidence="20">W744_W776</strain>
    </source>
</reference>
<dbReference type="InterPro" id="IPR044880">
    <property type="entry name" value="NCX_ion-bd_dom_sf"/>
</dbReference>
<name>A0AAV6VW74_9ARAC</name>
<proteinExistence type="inferred from homology"/>
<keyword evidence="4" id="KW-0050">Antiport</keyword>
<keyword evidence="5" id="KW-0633">Potassium transport</keyword>
<dbReference type="PANTHER" id="PTHR10846">
    <property type="entry name" value="SODIUM/POTASSIUM/CALCIUM EXCHANGER"/>
    <property type="match status" value="1"/>
</dbReference>
<dbReference type="EMBL" id="JAFNEN010000020">
    <property type="protein sequence ID" value="KAG8200042.1"/>
    <property type="molecule type" value="Genomic_DNA"/>
</dbReference>
<evidence type="ECO:0000256" key="12">
    <source>
        <dbReference type="ARBA" id="ARBA00022989"/>
    </source>
</evidence>
<evidence type="ECO:0000256" key="16">
    <source>
        <dbReference type="ARBA" id="ARBA00023201"/>
    </source>
</evidence>
<keyword evidence="11" id="KW-0630">Potassium</keyword>
<evidence type="ECO:0000256" key="4">
    <source>
        <dbReference type="ARBA" id="ARBA00022449"/>
    </source>
</evidence>
<evidence type="ECO:0000256" key="5">
    <source>
        <dbReference type="ARBA" id="ARBA00022538"/>
    </source>
</evidence>
<keyword evidence="3" id="KW-0813">Transport</keyword>
<dbReference type="Proteomes" id="UP000827092">
    <property type="component" value="Unassembled WGS sequence"/>
</dbReference>
<keyword evidence="16" id="KW-0739">Sodium transport</keyword>
<feature type="transmembrane region" description="Helical" evidence="18">
    <location>
        <begin position="469"/>
        <end position="488"/>
    </location>
</feature>
<keyword evidence="14" id="KW-0406">Ion transport</keyword>
<evidence type="ECO:0000256" key="6">
    <source>
        <dbReference type="ARBA" id="ARBA00022568"/>
    </source>
</evidence>
<protein>
    <recommendedName>
        <fullName evidence="19">Sodium/calcium exchanger membrane region domain-containing protein</fullName>
    </recommendedName>
</protein>
<comment type="subcellular location">
    <subcellularLocation>
        <location evidence="1">Membrane</location>
        <topology evidence="1">Multi-pass membrane protein</topology>
    </subcellularLocation>
</comment>
<dbReference type="GO" id="GO:0015293">
    <property type="term" value="F:symporter activity"/>
    <property type="evidence" value="ECO:0007669"/>
    <property type="project" value="UniProtKB-KW"/>
</dbReference>
<evidence type="ECO:0000256" key="3">
    <source>
        <dbReference type="ARBA" id="ARBA00022448"/>
    </source>
</evidence>
<evidence type="ECO:0000259" key="19">
    <source>
        <dbReference type="Pfam" id="PF01699"/>
    </source>
</evidence>
<dbReference type="InterPro" id="IPR004481">
    <property type="entry name" value="K/Na/Ca-exchanger"/>
</dbReference>
<evidence type="ECO:0000256" key="9">
    <source>
        <dbReference type="ARBA" id="ARBA00022837"/>
    </source>
</evidence>
<comment type="similarity">
    <text evidence="2">Belongs to the Ca(2+):cation antiporter (CaCA) (TC 2.A.19) family. SLC24A subfamily.</text>
</comment>
<dbReference type="GO" id="GO:0008273">
    <property type="term" value="F:calcium, potassium:sodium antiporter activity"/>
    <property type="evidence" value="ECO:0007669"/>
    <property type="project" value="TreeGrafter"/>
</dbReference>
<dbReference type="GO" id="GO:0005886">
    <property type="term" value="C:plasma membrane"/>
    <property type="evidence" value="ECO:0007669"/>
    <property type="project" value="TreeGrafter"/>
</dbReference>
<evidence type="ECO:0000256" key="15">
    <source>
        <dbReference type="ARBA" id="ARBA00023136"/>
    </source>
</evidence>
<dbReference type="GO" id="GO:0005262">
    <property type="term" value="F:calcium channel activity"/>
    <property type="evidence" value="ECO:0007669"/>
    <property type="project" value="TreeGrafter"/>
</dbReference>
<keyword evidence="9" id="KW-0106">Calcium</keyword>
<dbReference type="FunFam" id="1.20.1420.30:FF:000004">
    <property type="entry name" value="Sodium/potassium/calcium exchanger 2 isoform 1"/>
    <property type="match status" value="1"/>
</dbReference>
<feature type="transmembrane region" description="Helical" evidence="18">
    <location>
        <begin position="105"/>
        <end position="127"/>
    </location>
</feature>
<feature type="transmembrane region" description="Helical" evidence="18">
    <location>
        <begin position="431"/>
        <end position="449"/>
    </location>
</feature>
<keyword evidence="7 18" id="KW-0812">Transmembrane</keyword>
<dbReference type="NCBIfam" id="TIGR00367">
    <property type="entry name" value="calcium/sodium antiporter"/>
    <property type="match status" value="1"/>
</dbReference>
<dbReference type="PANTHER" id="PTHR10846:SF74">
    <property type="entry name" value="SODIUM_POTASSIUM_CALCIUM EXCHANGER CG1090-RELATED"/>
    <property type="match status" value="1"/>
</dbReference>
<keyword evidence="8" id="KW-0732">Signal</keyword>
<evidence type="ECO:0000256" key="7">
    <source>
        <dbReference type="ARBA" id="ARBA00022692"/>
    </source>
</evidence>
<dbReference type="GO" id="GO:0006874">
    <property type="term" value="P:intracellular calcium ion homeostasis"/>
    <property type="evidence" value="ECO:0007669"/>
    <property type="project" value="TreeGrafter"/>
</dbReference>
<feature type="transmembrane region" description="Helical" evidence="18">
    <location>
        <begin position="233"/>
        <end position="252"/>
    </location>
</feature>
<keyword evidence="10" id="KW-0769">Symport</keyword>
<feature type="transmembrane region" description="Helical" evidence="18">
    <location>
        <begin position="181"/>
        <end position="202"/>
    </location>
</feature>
<keyword evidence="6" id="KW-0109">Calcium transport</keyword>
<evidence type="ECO:0000256" key="8">
    <source>
        <dbReference type="ARBA" id="ARBA00022729"/>
    </source>
</evidence>
<evidence type="ECO:0000313" key="20">
    <source>
        <dbReference type="EMBL" id="KAG8200042.1"/>
    </source>
</evidence>
<keyword evidence="21" id="KW-1185">Reference proteome</keyword>
<feature type="compositionally biased region" description="Low complexity" evidence="17">
    <location>
        <begin position="305"/>
        <end position="314"/>
    </location>
</feature>
<keyword evidence="12 18" id="KW-1133">Transmembrane helix</keyword>
<feature type="domain" description="Sodium/calcium exchanger membrane region" evidence="19">
    <location>
        <begin position="363"/>
        <end position="508"/>
    </location>
</feature>
<feature type="transmembrane region" description="Helical" evidence="18">
    <location>
        <begin position="362"/>
        <end position="391"/>
    </location>
</feature>
<evidence type="ECO:0000313" key="21">
    <source>
        <dbReference type="Proteomes" id="UP000827092"/>
    </source>
</evidence>
<evidence type="ECO:0000256" key="11">
    <source>
        <dbReference type="ARBA" id="ARBA00022958"/>
    </source>
</evidence>
<accession>A0AAV6VW74</accession>
<feature type="transmembrane region" description="Helical" evidence="18">
    <location>
        <begin position="208"/>
        <end position="226"/>
    </location>
</feature>
<evidence type="ECO:0000256" key="10">
    <source>
        <dbReference type="ARBA" id="ARBA00022847"/>
    </source>
</evidence>
<evidence type="ECO:0000256" key="17">
    <source>
        <dbReference type="SAM" id="MobiDB-lite"/>
    </source>
</evidence>
<evidence type="ECO:0000256" key="14">
    <source>
        <dbReference type="ARBA" id="ARBA00023065"/>
    </source>
</evidence>
<dbReference type="InterPro" id="IPR004837">
    <property type="entry name" value="NaCa_Exmemb"/>
</dbReference>
<sequence>MGNINNEVTMSKRKDVLASITVLYVATCLIYHLYSTIVFSSHKDLSLPLGSHDRLLNSPIQRKLLNVQEPNNTGELVSNVTCSKPDIEQFPRPLISYDARRKGGLLLHIFLSLYMCLGLAIICDEYFVPSLEKMCDLLNIQSDVAGATFMAGGSSAPELATAVIAVFVAKDDIGIGTVVGSAVYNITFVIGICGVFAGRAIYLNWWPMVRDCIFYLISILVLLFALQDEEVTWVESVVFLSLYASYILFMFFNQRLEKFVKSRNLFSRLCCQESEPINGVAYHSLPQGLMDNSSKLSNDISLESPIEESSSSSPSKEEEESSVFQPPKGKWRRILWATSLPFLICCYLTIPDCRKEKWGKLFFLTFLSSCVWIGICSYILVWMITIIGFTLNIKDTIMGLTFLAVGASIPDAISSLIVAREGLGDMAVSNAVGSNVFDILICLGLPWFLKTTIVEPGSTVSVGSRGLSYSTLTLLLTVVLLLVATHLNKWKLDKCYGIILLACYEFSIQLLFLFKYIKPCYNCHLELFKIKTNVQFL</sequence>
<feature type="transmembrane region" description="Helical" evidence="18">
    <location>
        <begin position="16"/>
        <end position="34"/>
    </location>
</feature>